<dbReference type="EC" id="5.4.99.12" evidence="4"/>
<dbReference type="InterPro" id="IPR020103">
    <property type="entry name" value="PsdUridine_synth_cat_dom_sf"/>
</dbReference>
<accession>A0A9X2PEM0</accession>
<organism evidence="9 10">
    <name type="scientific">Aquiflexum gelatinilyticum</name>
    <dbReference type="NCBI Taxonomy" id="2961943"/>
    <lineage>
        <taxon>Bacteria</taxon>
        <taxon>Pseudomonadati</taxon>
        <taxon>Bacteroidota</taxon>
        <taxon>Cytophagia</taxon>
        <taxon>Cytophagales</taxon>
        <taxon>Cyclobacteriaceae</taxon>
        <taxon>Aquiflexum</taxon>
    </lineage>
</organism>
<dbReference type="GO" id="GO:0003723">
    <property type="term" value="F:RNA binding"/>
    <property type="evidence" value="ECO:0007669"/>
    <property type="project" value="InterPro"/>
</dbReference>
<dbReference type="HAMAP" id="MF_00171">
    <property type="entry name" value="TruA"/>
    <property type="match status" value="1"/>
</dbReference>
<feature type="binding site" evidence="4 6">
    <location>
        <position position="112"/>
    </location>
    <ligand>
        <name>substrate</name>
    </ligand>
</feature>
<sequence>MEIQRYFIEFAYRGTHYHGWQFQKNAHSVQAEMEKALSVILKQPSYLTGSGRTDTGVHASQQFAHFDTDLNLDQEDFVKRINGVLPKDIAVYSLLKVKNDAHARFDARWRSYLYRITLRKDPFEEESAWLVYHKPCIDKMNEAAKLLLDHEDFQCFSKVHTDVNHFNCKIKEAYWEQNDHQLLFHITANRFLRGMVRAIVGTLVHVGLGRLDCGQFQEILDSKDRSQAKSASPAQGLYLCRVVYHEDIFI</sequence>
<evidence type="ECO:0000259" key="8">
    <source>
        <dbReference type="Pfam" id="PF01416"/>
    </source>
</evidence>
<comment type="similarity">
    <text evidence="1 4 7">Belongs to the tRNA pseudouridine synthase TruA family.</text>
</comment>
<gene>
    <name evidence="4 9" type="primary">truA</name>
    <name evidence="9" type="ORF">NU887_19955</name>
</gene>
<proteinExistence type="inferred from homology"/>
<evidence type="ECO:0000256" key="7">
    <source>
        <dbReference type="RuleBase" id="RU003792"/>
    </source>
</evidence>
<dbReference type="GO" id="GO:0160147">
    <property type="term" value="F:tRNA pseudouridine(38-40) synthase activity"/>
    <property type="evidence" value="ECO:0007669"/>
    <property type="project" value="UniProtKB-EC"/>
</dbReference>
<dbReference type="RefSeq" id="WP_258425159.1">
    <property type="nucleotide sequence ID" value="NZ_JANSUY010000027.1"/>
</dbReference>
<dbReference type="PANTHER" id="PTHR11142">
    <property type="entry name" value="PSEUDOURIDYLATE SYNTHASE"/>
    <property type="match status" value="1"/>
</dbReference>
<keyword evidence="3 4" id="KW-0413">Isomerase</keyword>
<comment type="function">
    <text evidence="4">Formation of pseudouridine at positions 38, 39 and 40 in the anticodon stem and loop of transfer RNAs.</text>
</comment>
<dbReference type="Pfam" id="PF01416">
    <property type="entry name" value="PseudoU_synth_1"/>
    <property type="match status" value="2"/>
</dbReference>
<evidence type="ECO:0000256" key="3">
    <source>
        <dbReference type="ARBA" id="ARBA00023235"/>
    </source>
</evidence>
<reference evidence="9" key="1">
    <citation type="submission" date="2022-08" db="EMBL/GenBank/DDBJ databases">
        <authorList>
            <person name="Zhang D."/>
        </authorList>
    </citation>
    <scope>NUCLEOTIDE SEQUENCE</scope>
    <source>
        <strain evidence="9">XJ19-11</strain>
    </source>
</reference>
<evidence type="ECO:0000256" key="6">
    <source>
        <dbReference type="PIRSR" id="PIRSR001430-2"/>
    </source>
</evidence>
<keyword evidence="10" id="KW-1185">Reference proteome</keyword>
<name>A0A9X2PEM0_9BACT</name>
<dbReference type="PIRSF" id="PIRSF001430">
    <property type="entry name" value="tRNA_psdUrid_synth"/>
    <property type="match status" value="1"/>
</dbReference>
<dbReference type="SUPFAM" id="SSF55120">
    <property type="entry name" value="Pseudouridine synthase"/>
    <property type="match status" value="1"/>
</dbReference>
<dbReference type="NCBIfam" id="TIGR00071">
    <property type="entry name" value="hisT_truA"/>
    <property type="match status" value="1"/>
</dbReference>
<dbReference type="Gene3D" id="3.30.70.660">
    <property type="entry name" value="Pseudouridine synthase I, catalytic domain, C-terminal subdomain"/>
    <property type="match status" value="1"/>
</dbReference>
<evidence type="ECO:0000256" key="4">
    <source>
        <dbReference type="HAMAP-Rule" id="MF_00171"/>
    </source>
</evidence>
<evidence type="ECO:0000256" key="1">
    <source>
        <dbReference type="ARBA" id="ARBA00009375"/>
    </source>
</evidence>
<keyword evidence="2 4" id="KW-0819">tRNA processing</keyword>
<dbReference type="EMBL" id="JANSUY010000027">
    <property type="protein sequence ID" value="MCR9017320.1"/>
    <property type="molecule type" value="Genomic_DNA"/>
</dbReference>
<evidence type="ECO:0000256" key="2">
    <source>
        <dbReference type="ARBA" id="ARBA00022694"/>
    </source>
</evidence>
<comment type="subunit">
    <text evidence="4">Homodimer.</text>
</comment>
<dbReference type="AlphaFoldDB" id="A0A9X2PEM0"/>
<dbReference type="FunFam" id="3.30.70.580:FF:000001">
    <property type="entry name" value="tRNA pseudouridine synthase A"/>
    <property type="match status" value="1"/>
</dbReference>
<feature type="domain" description="Pseudouridine synthase I TruA alpha/beta" evidence="8">
    <location>
        <begin position="143"/>
        <end position="244"/>
    </location>
</feature>
<dbReference type="Proteomes" id="UP001142175">
    <property type="component" value="Unassembled WGS sequence"/>
</dbReference>
<dbReference type="PANTHER" id="PTHR11142:SF0">
    <property type="entry name" value="TRNA PSEUDOURIDINE SYNTHASE-LIKE 1"/>
    <property type="match status" value="1"/>
</dbReference>
<dbReference type="InterPro" id="IPR020094">
    <property type="entry name" value="TruA/RsuA/RluB/E/F_N"/>
</dbReference>
<comment type="caution">
    <text evidence="4">Lacks conserved residue(s) required for the propagation of feature annotation.</text>
</comment>
<feature type="active site" description="Nucleophile" evidence="4 5">
    <location>
        <position position="54"/>
    </location>
</feature>
<evidence type="ECO:0000313" key="9">
    <source>
        <dbReference type="EMBL" id="MCR9017320.1"/>
    </source>
</evidence>
<comment type="catalytic activity">
    <reaction evidence="4 7">
        <text>uridine(38/39/40) in tRNA = pseudouridine(38/39/40) in tRNA</text>
        <dbReference type="Rhea" id="RHEA:22376"/>
        <dbReference type="Rhea" id="RHEA-COMP:10085"/>
        <dbReference type="Rhea" id="RHEA-COMP:10087"/>
        <dbReference type="ChEBI" id="CHEBI:65314"/>
        <dbReference type="ChEBI" id="CHEBI:65315"/>
        <dbReference type="EC" id="5.4.99.12"/>
    </reaction>
</comment>
<dbReference type="InterPro" id="IPR020097">
    <property type="entry name" value="PsdUridine_synth_TruA_a/b_dom"/>
</dbReference>
<evidence type="ECO:0000256" key="5">
    <source>
        <dbReference type="PIRSR" id="PIRSR001430-1"/>
    </source>
</evidence>
<protein>
    <recommendedName>
        <fullName evidence="4">tRNA pseudouridine synthase A</fullName>
        <ecNumber evidence="4">5.4.99.12</ecNumber>
    </recommendedName>
    <alternativeName>
        <fullName evidence="4">tRNA pseudouridine(38-40) synthase</fullName>
    </alternativeName>
    <alternativeName>
        <fullName evidence="4">tRNA pseudouridylate synthase I</fullName>
    </alternativeName>
    <alternativeName>
        <fullName evidence="4">tRNA-uridine isomerase I</fullName>
    </alternativeName>
</protein>
<comment type="caution">
    <text evidence="9">The sequence shown here is derived from an EMBL/GenBank/DDBJ whole genome shotgun (WGS) entry which is preliminary data.</text>
</comment>
<dbReference type="InterPro" id="IPR020095">
    <property type="entry name" value="PsdUridine_synth_TruA_C"/>
</dbReference>
<dbReference type="GO" id="GO:0031119">
    <property type="term" value="P:tRNA pseudouridine synthesis"/>
    <property type="evidence" value="ECO:0007669"/>
    <property type="project" value="UniProtKB-UniRule"/>
</dbReference>
<feature type="domain" description="Pseudouridine synthase I TruA alpha/beta" evidence="8">
    <location>
        <begin position="11"/>
        <end position="106"/>
    </location>
</feature>
<dbReference type="Gene3D" id="3.30.70.580">
    <property type="entry name" value="Pseudouridine synthase I, catalytic domain, N-terminal subdomain"/>
    <property type="match status" value="1"/>
</dbReference>
<dbReference type="InterPro" id="IPR001406">
    <property type="entry name" value="PsdUridine_synth_TruA"/>
</dbReference>
<evidence type="ECO:0000313" key="10">
    <source>
        <dbReference type="Proteomes" id="UP001142175"/>
    </source>
</evidence>
<dbReference type="CDD" id="cd02570">
    <property type="entry name" value="PseudoU_synth_EcTruA"/>
    <property type="match status" value="1"/>
</dbReference>